<reference evidence="2" key="1">
    <citation type="submission" date="2020-12" db="EMBL/GenBank/DDBJ databases">
        <title>Desulfobium dissulfuricans gen. nov., sp. nov., a novel mesophilic, sulfate-reducing bacterium isolated from a deep-sea hydrothermal vent.</title>
        <authorList>
            <person name="Hashimoto Y."/>
            <person name="Tame A."/>
            <person name="Sawayama S."/>
            <person name="Miyazaki J."/>
            <person name="Takai K."/>
            <person name="Nakagawa S."/>
        </authorList>
    </citation>
    <scope>NUCLEOTIDE SEQUENCE</scope>
    <source>
        <strain evidence="2">GF1</strain>
    </source>
</reference>
<name>A0A915U8Y1_9BACT</name>
<dbReference type="KEGG" id="ddu:GF1_08120"/>
<keyword evidence="1" id="KW-0378">Hydrolase</keyword>
<dbReference type="GO" id="GO:0003934">
    <property type="term" value="F:GTP cyclohydrolase I activity"/>
    <property type="evidence" value="ECO:0007669"/>
    <property type="project" value="InterPro"/>
</dbReference>
<accession>A0A915U8Y1</accession>
<dbReference type="InterPro" id="IPR003801">
    <property type="entry name" value="GTP_cyclohydrolase_FolE2/MptA"/>
</dbReference>
<dbReference type="Gene3D" id="3.10.270.10">
    <property type="entry name" value="Urate Oxidase"/>
    <property type="match status" value="1"/>
</dbReference>
<evidence type="ECO:0000313" key="2">
    <source>
        <dbReference type="EMBL" id="BCO08436.1"/>
    </source>
</evidence>
<dbReference type="RefSeq" id="WP_267928336.1">
    <property type="nucleotide sequence ID" value="NZ_AP024233.1"/>
</dbReference>
<gene>
    <name evidence="2" type="ORF">GF1_08120</name>
</gene>
<dbReference type="Proteomes" id="UP001063350">
    <property type="component" value="Chromosome"/>
</dbReference>
<dbReference type="EMBL" id="AP024233">
    <property type="protein sequence ID" value="BCO08436.1"/>
    <property type="molecule type" value="Genomic_DNA"/>
</dbReference>
<protein>
    <submittedName>
        <fullName evidence="2">GTP cyclohydrolase I FolE2</fullName>
    </submittedName>
</protein>
<sequence length="313" mass="34720">MEHGPGLVHKPAEARSSLKSSFDDTAHIRALQHCTDVPEQQPAFDLAVTEAGISNKTVWVRLPQGRIPFSADIAVNLPPAVKGIHMSRMEEVVSELYETDFSDLRQYGCALADRVLERQHGTRVRIELRGKIPHLSRTVISDKVSVDSAEISAEIILEKDSAPLVTMGLSLHHITACPCTQLYNRELPGFPADSSLLPTHSQRSLTTIRVTSRDNALSYDDLFLCLSKALHTTQDLLKRPDEAEIVYRSHGQPQFAEDTVRETARAAGTILGNRLPGDAFLVITSLSFESIHIHDVRCEIRTPLHRLTELLSS</sequence>
<keyword evidence="3" id="KW-1185">Reference proteome</keyword>
<dbReference type="PANTHER" id="PTHR36445:SF1">
    <property type="entry name" value="GTP CYCLOHYDROLASE MPTA"/>
    <property type="match status" value="1"/>
</dbReference>
<evidence type="ECO:0000256" key="1">
    <source>
        <dbReference type="ARBA" id="ARBA00022801"/>
    </source>
</evidence>
<dbReference type="Pfam" id="PF02649">
    <property type="entry name" value="GCHY-1"/>
    <property type="match status" value="1"/>
</dbReference>
<evidence type="ECO:0000313" key="3">
    <source>
        <dbReference type="Proteomes" id="UP001063350"/>
    </source>
</evidence>
<organism evidence="2 3">
    <name type="scientific">Desulfolithobacter dissulfuricans</name>
    <dbReference type="NCBI Taxonomy" id="2795293"/>
    <lineage>
        <taxon>Bacteria</taxon>
        <taxon>Pseudomonadati</taxon>
        <taxon>Thermodesulfobacteriota</taxon>
        <taxon>Desulfobulbia</taxon>
        <taxon>Desulfobulbales</taxon>
        <taxon>Desulfobulbaceae</taxon>
        <taxon>Desulfolithobacter</taxon>
    </lineage>
</organism>
<proteinExistence type="predicted"/>
<dbReference type="AlphaFoldDB" id="A0A915U8Y1"/>
<dbReference type="PANTHER" id="PTHR36445">
    <property type="entry name" value="GTP CYCLOHYDROLASE MPTA"/>
    <property type="match status" value="1"/>
</dbReference>